<protein>
    <submittedName>
        <fullName evidence="1">Uncharacterized protein</fullName>
    </submittedName>
</protein>
<keyword evidence="2" id="KW-1185">Reference proteome</keyword>
<accession>A0AA88KVU0</accession>
<evidence type="ECO:0000313" key="2">
    <source>
        <dbReference type="Proteomes" id="UP001187531"/>
    </source>
</evidence>
<proteinExistence type="predicted"/>
<name>A0AA88KVU0_ARTSF</name>
<dbReference type="Proteomes" id="UP001187531">
    <property type="component" value="Unassembled WGS sequence"/>
</dbReference>
<dbReference type="PANTHER" id="PTHR46601:SF2">
    <property type="entry name" value="UBIQUITIN-LIKE PROTEASE FAMILY PROFILE DOMAIN-CONTAINING PROTEIN"/>
    <property type="match status" value="1"/>
</dbReference>
<dbReference type="PANTHER" id="PTHR46601">
    <property type="entry name" value="ULP_PROTEASE DOMAIN-CONTAINING PROTEIN"/>
    <property type="match status" value="1"/>
</dbReference>
<reference evidence="1" key="1">
    <citation type="submission" date="2023-07" db="EMBL/GenBank/DDBJ databases">
        <title>Chromosome-level genome assembly of Artemia franciscana.</title>
        <authorList>
            <person name="Jo E."/>
        </authorList>
    </citation>
    <scope>NUCLEOTIDE SEQUENCE</scope>
    <source>
        <tissue evidence="1">Whole body</tissue>
    </source>
</reference>
<sequence length="137" mass="15518">MHKGTRTGADKVMNTGSAKEVLTCLKEHLKTISLPLYNVHRQHHEFRKVKETLRGADIVLQFNFAENYAIKQQNEIMSAHWVSTSVSIFTCVIYYRSLNGSLAHLSYAVISNDLTNDKNPVAACAKICVDHFCVHHF</sequence>
<gene>
    <name evidence="1" type="ORF">QYM36_014606</name>
</gene>
<dbReference type="AlphaFoldDB" id="A0AA88KVU0"/>
<dbReference type="EMBL" id="JAVRJZ010000018">
    <property type="protein sequence ID" value="KAK2709033.1"/>
    <property type="molecule type" value="Genomic_DNA"/>
</dbReference>
<evidence type="ECO:0000313" key="1">
    <source>
        <dbReference type="EMBL" id="KAK2709033.1"/>
    </source>
</evidence>
<organism evidence="1 2">
    <name type="scientific">Artemia franciscana</name>
    <name type="common">Brine shrimp</name>
    <name type="synonym">Artemia sanfranciscana</name>
    <dbReference type="NCBI Taxonomy" id="6661"/>
    <lineage>
        <taxon>Eukaryota</taxon>
        <taxon>Metazoa</taxon>
        <taxon>Ecdysozoa</taxon>
        <taxon>Arthropoda</taxon>
        <taxon>Crustacea</taxon>
        <taxon>Branchiopoda</taxon>
        <taxon>Anostraca</taxon>
        <taxon>Artemiidae</taxon>
        <taxon>Artemia</taxon>
    </lineage>
</organism>
<comment type="caution">
    <text evidence="1">The sequence shown here is derived from an EMBL/GenBank/DDBJ whole genome shotgun (WGS) entry which is preliminary data.</text>
</comment>